<sequence length="127" mass="13910">MEFNPSVPVWALSSIIKFNVSFDSVGSDDRFLQTTQVGDCGCHLKPHQRNADGQDVPAVSVQREPRAHRNRSEPASPAGAKLREFPARRRRSPAAGLRAVLPDDRNAVGVCRSGKRFGGSDAFVHCR</sequence>
<dbReference type="EMBL" id="HBUE01276805">
    <property type="protein sequence ID" value="CAG6566771.1"/>
    <property type="molecule type" value="Transcribed_RNA"/>
</dbReference>
<reference evidence="2" key="1">
    <citation type="submission" date="2021-05" db="EMBL/GenBank/DDBJ databases">
        <authorList>
            <person name="Alioto T."/>
            <person name="Alioto T."/>
            <person name="Gomez Garrido J."/>
        </authorList>
    </citation>
    <scope>NUCLEOTIDE SEQUENCE</scope>
</reference>
<dbReference type="EMBL" id="HBUE01171354">
    <property type="protein sequence ID" value="CAG6515270.1"/>
    <property type="molecule type" value="Transcribed_RNA"/>
</dbReference>
<evidence type="ECO:0000256" key="1">
    <source>
        <dbReference type="SAM" id="MobiDB-lite"/>
    </source>
</evidence>
<evidence type="ECO:0000313" key="2">
    <source>
        <dbReference type="EMBL" id="CAG6566771.1"/>
    </source>
</evidence>
<feature type="compositionally biased region" description="Basic and acidic residues" evidence="1">
    <location>
        <begin position="63"/>
        <end position="72"/>
    </location>
</feature>
<dbReference type="AlphaFoldDB" id="A0A8D8JA68"/>
<feature type="region of interest" description="Disordered" evidence="1">
    <location>
        <begin position="62"/>
        <end position="93"/>
    </location>
</feature>
<name>A0A8D8JA68_CULPI</name>
<protein>
    <submittedName>
        <fullName evidence="2">(northern house mosquito) hypothetical protein</fullName>
    </submittedName>
</protein>
<organism evidence="2">
    <name type="scientific">Culex pipiens</name>
    <name type="common">House mosquito</name>
    <dbReference type="NCBI Taxonomy" id="7175"/>
    <lineage>
        <taxon>Eukaryota</taxon>
        <taxon>Metazoa</taxon>
        <taxon>Ecdysozoa</taxon>
        <taxon>Arthropoda</taxon>
        <taxon>Hexapoda</taxon>
        <taxon>Insecta</taxon>
        <taxon>Pterygota</taxon>
        <taxon>Neoptera</taxon>
        <taxon>Endopterygota</taxon>
        <taxon>Diptera</taxon>
        <taxon>Nematocera</taxon>
        <taxon>Culicoidea</taxon>
        <taxon>Culicidae</taxon>
        <taxon>Culicinae</taxon>
        <taxon>Culicini</taxon>
        <taxon>Culex</taxon>
        <taxon>Culex</taxon>
    </lineage>
</organism>
<proteinExistence type="predicted"/>
<accession>A0A8D8JA68</accession>